<organism evidence="2 3">
    <name type="scientific">Aquibacillus salsiterrae</name>
    <dbReference type="NCBI Taxonomy" id="2950439"/>
    <lineage>
        <taxon>Bacteria</taxon>
        <taxon>Bacillati</taxon>
        <taxon>Bacillota</taxon>
        <taxon>Bacilli</taxon>
        <taxon>Bacillales</taxon>
        <taxon>Bacillaceae</taxon>
        <taxon>Aquibacillus</taxon>
    </lineage>
</organism>
<keyword evidence="1" id="KW-0732">Signal</keyword>
<dbReference type="AlphaFoldDB" id="A0A9X3WDI6"/>
<dbReference type="PROSITE" id="PS51257">
    <property type="entry name" value="PROKAR_LIPOPROTEIN"/>
    <property type="match status" value="1"/>
</dbReference>
<gene>
    <name evidence="2" type="ORF">NC799_04125</name>
</gene>
<accession>A0A9X3WDI6</accession>
<proteinExistence type="predicted"/>
<dbReference type="Proteomes" id="UP001145069">
    <property type="component" value="Unassembled WGS sequence"/>
</dbReference>
<feature type="signal peptide" evidence="1">
    <location>
        <begin position="1"/>
        <end position="19"/>
    </location>
</feature>
<dbReference type="RefSeq" id="WP_272445083.1">
    <property type="nucleotide sequence ID" value="NZ_JAMQKC010000002.1"/>
</dbReference>
<protein>
    <recommendedName>
        <fullName evidence="4">DUF4878 domain-containing protein</fullName>
    </recommendedName>
</protein>
<reference evidence="2" key="1">
    <citation type="submission" date="2022-06" db="EMBL/GenBank/DDBJ databases">
        <title>Aquibacillus sp. a new bacterium isolated from soil saline samples.</title>
        <authorList>
            <person name="Galisteo C."/>
            <person name="De La Haba R."/>
            <person name="Sanchez-Porro C."/>
            <person name="Ventosa A."/>
        </authorList>
    </citation>
    <scope>NUCLEOTIDE SEQUENCE</scope>
    <source>
        <strain evidence="2">3ASR75-54</strain>
    </source>
</reference>
<evidence type="ECO:0008006" key="4">
    <source>
        <dbReference type="Google" id="ProtNLM"/>
    </source>
</evidence>
<sequence length="278" mass="31477">MKKILLFFVLLIVSGCGTAISDTSENQGGVTNDKSMVLTANATNQPISNTEEAIIDGYSEKELVKLLDQLGNVRRQVVDRIEEKGWYESINEIKPSEVEFTKEIKPILTDTFTEAFVNKEVINKMEVFFCFCDAPTPLQGSLIPDVTSISSKDETSLQIDAYRPANGVNSGAKLTVDLKFEQGVWKIDQITQQFGTYEQSFQLTIEEIIAYYQYQGIDLEHMQTVQSPSSDADVFVFQEKETGEWIAIQENDWYLVRGKSLINQYYGEKEGVHFDNEV</sequence>
<name>A0A9X3WDI6_9BACI</name>
<feature type="chain" id="PRO_5040744670" description="DUF4878 domain-containing protein" evidence="1">
    <location>
        <begin position="20"/>
        <end position="278"/>
    </location>
</feature>
<evidence type="ECO:0000313" key="2">
    <source>
        <dbReference type="EMBL" id="MDC3416100.1"/>
    </source>
</evidence>
<keyword evidence="3" id="KW-1185">Reference proteome</keyword>
<evidence type="ECO:0000256" key="1">
    <source>
        <dbReference type="SAM" id="SignalP"/>
    </source>
</evidence>
<evidence type="ECO:0000313" key="3">
    <source>
        <dbReference type="Proteomes" id="UP001145069"/>
    </source>
</evidence>
<dbReference type="EMBL" id="JAMQKC010000002">
    <property type="protein sequence ID" value="MDC3416100.1"/>
    <property type="molecule type" value="Genomic_DNA"/>
</dbReference>
<comment type="caution">
    <text evidence="2">The sequence shown here is derived from an EMBL/GenBank/DDBJ whole genome shotgun (WGS) entry which is preliminary data.</text>
</comment>